<dbReference type="AlphaFoldDB" id="A0A066XIV5"/>
<feature type="transmembrane region" description="Helical" evidence="7">
    <location>
        <begin position="178"/>
        <end position="199"/>
    </location>
</feature>
<feature type="transmembrane region" description="Helical" evidence="7">
    <location>
        <begin position="211"/>
        <end position="230"/>
    </location>
</feature>
<dbReference type="Gene3D" id="1.20.1250.20">
    <property type="entry name" value="MFS general substrate transporter like domains"/>
    <property type="match status" value="1"/>
</dbReference>
<comment type="subcellular location">
    <subcellularLocation>
        <location evidence="1">Membrane</location>
        <topology evidence="1">Multi-pass membrane protein</topology>
    </subcellularLocation>
</comment>
<name>A0A066XIV5_COLSU</name>
<evidence type="ECO:0000313" key="9">
    <source>
        <dbReference type="Proteomes" id="UP000027238"/>
    </source>
</evidence>
<keyword evidence="9" id="KW-1185">Reference proteome</keyword>
<protein>
    <recommendedName>
        <fullName evidence="10">Allantoate permease</fullName>
    </recommendedName>
</protein>
<dbReference type="HOGENOM" id="CLU_001265_0_5_1"/>
<evidence type="ECO:0000256" key="2">
    <source>
        <dbReference type="ARBA" id="ARBA00022448"/>
    </source>
</evidence>
<dbReference type="PANTHER" id="PTHR43791">
    <property type="entry name" value="PERMEASE-RELATED"/>
    <property type="match status" value="1"/>
</dbReference>
<reference evidence="9" key="1">
    <citation type="journal article" date="2014" name="Genome Announc.">
        <title>Draft genome sequence of Colletotrichum sublineola, a destructive pathogen of cultivated sorghum.</title>
        <authorList>
            <person name="Baroncelli R."/>
            <person name="Sanz-Martin J.M."/>
            <person name="Rech G.E."/>
            <person name="Sukno S.A."/>
            <person name="Thon M.R."/>
        </authorList>
    </citation>
    <scope>NUCLEOTIDE SEQUENCE [LARGE SCALE GENOMIC DNA]</scope>
    <source>
        <strain evidence="9">TX430BB</strain>
    </source>
</reference>
<dbReference type="PANTHER" id="PTHR43791:SF41">
    <property type="entry name" value="MAJOR FACILITATOR SUPERFAMILY (MFS) PROFILE DOMAIN-CONTAINING PROTEIN"/>
    <property type="match status" value="1"/>
</dbReference>
<proteinExistence type="predicted"/>
<dbReference type="InterPro" id="IPR036259">
    <property type="entry name" value="MFS_trans_sf"/>
</dbReference>
<feature type="transmembrane region" description="Helical" evidence="7">
    <location>
        <begin position="151"/>
        <end position="171"/>
    </location>
</feature>
<organism evidence="8 9">
    <name type="scientific">Colletotrichum sublineola</name>
    <name type="common">Sorghum anthracnose fungus</name>
    <dbReference type="NCBI Taxonomy" id="1173701"/>
    <lineage>
        <taxon>Eukaryota</taxon>
        <taxon>Fungi</taxon>
        <taxon>Dikarya</taxon>
        <taxon>Ascomycota</taxon>
        <taxon>Pezizomycotina</taxon>
        <taxon>Sordariomycetes</taxon>
        <taxon>Hypocreomycetidae</taxon>
        <taxon>Glomerellales</taxon>
        <taxon>Glomerellaceae</taxon>
        <taxon>Colletotrichum</taxon>
        <taxon>Colletotrichum graminicola species complex</taxon>
    </lineage>
</organism>
<comment type="caution">
    <text evidence="8">The sequence shown here is derived from an EMBL/GenBank/DDBJ whole genome shotgun (WGS) entry which is preliminary data.</text>
</comment>
<keyword evidence="5 7" id="KW-0472">Membrane</keyword>
<keyword evidence="2" id="KW-0813">Transport</keyword>
<evidence type="ECO:0008006" key="10">
    <source>
        <dbReference type="Google" id="ProtNLM"/>
    </source>
</evidence>
<evidence type="ECO:0000313" key="8">
    <source>
        <dbReference type="EMBL" id="KDN68837.1"/>
    </source>
</evidence>
<feature type="transmembrane region" description="Helical" evidence="7">
    <location>
        <begin position="90"/>
        <end position="108"/>
    </location>
</feature>
<gene>
    <name evidence="8" type="ORF">CSUB01_12614</name>
</gene>
<feature type="transmembrane region" description="Helical" evidence="7">
    <location>
        <begin position="54"/>
        <end position="78"/>
    </location>
</feature>
<evidence type="ECO:0000256" key="6">
    <source>
        <dbReference type="SAM" id="MobiDB-lite"/>
    </source>
</evidence>
<dbReference type="OrthoDB" id="6730379at2759"/>
<evidence type="ECO:0000256" key="7">
    <source>
        <dbReference type="SAM" id="Phobius"/>
    </source>
</evidence>
<keyword evidence="4 7" id="KW-1133">Transmembrane helix</keyword>
<dbReference type="GO" id="GO:0016020">
    <property type="term" value="C:membrane"/>
    <property type="evidence" value="ECO:0007669"/>
    <property type="project" value="UniProtKB-SubCell"/>
</dbReference>
<accession>A0A066XIV5</accession>
<dbReference type="GO" id="GO:0022857">
    <property type="term" value="F:transmembrane transporter activity"/>
    <property type="evidence" value="ECO:0007669"/>
    <property type="project" value="InterPro"/>
</dbReference>
<dbReference type="Pfam" id="PF07690">
    <property type="entry name" value="MFS_1"/>
    <property type="match status" value="1"/>
</dbReference>
<evidence type="ECO:0000256" key="5">
    <source>
        <dbReference type="ARBA" id="ARBA00023136"/>
    </source>
</evidence>
<dbReference type="eggNOG" id="KOG2533">
    <property type="taxonomic scope" value="Eukaryota"/>
</dbReference>
<dbReference type="EMBL" id="JMSE01000608">
    <property type="protein sequence ID" value="KDN68837.1"/>
    <property type="molecule type" value="Genomic_DNA"/>
</dbReference>
<evidence type="ECO:0000256" key="1">
    <source>
        <dbReference type="ARBA" id="ARBA00004141"/>
    </source>
</evidence>
<dbReference type="InterPro" id="IPR011701">
    <property type="entry name" value="MFS"/>
</dbReference>
<dbReference type="Proteomes" id="UP000027238">
    <property type="component" value="Unassembled WGS sequence"/>
</dbReference>
<sequence>MLQSERRGRRPQPKGLTSPDRQALDRVRGNMTGVANREFKLYQVREAFTDYKTYLLFFFYLCMNVPTGGLVTFAAQIVSGLGYGKLETTLLGMPTGMVQSLAGFMLAIPQRWLRNKRCLSSALCCLIPIACSVIIRQLPGENKVGRLLAYYFFYFFWGPYATVLSLVTANVSGRTKKLTVSAIVFLAYCIANIVGPQVFIATEAPHYTTGYNAILGFEAAAVACLAAYGIGCAVENKRRGVAEGSNVSVSVAEQLGDLTDYEKKGFRYVY</sequence>
<keyword evidence="3 7" id="KW-0812">Transmembrane</keyword>
<dbReference type="OMA" id="CIRDNCH"/>
<evidence type="ECO:0000256" key="3">
    <source>
        <dbReference type="ARBA" id="ARBA00022692"/>
    </source>
</evidence>
<feature type="transmembrane region" description="Helical" evidence="7">
    <location>
        <begin position="120"/>
        <end position="139"/>
    </location>
</feature>
<dbReference type="SUPFAM" id="SSF103473">
    <property type="entry name" value="MFS general substrate transporter"/>
    <property type="match status" value="1"/>
</dbReference>
<evidence type="ECO:0000256" key="4">
    <source>
        <dbReference type="ARBA" id="ARBA00022989"/>
    </source>
</evidence>
<feature type="region of interest" description="Disordered" evidence="6">
    <location>
        <begin position="1"/>
        <end position="20"/>
    </location>
</feature>